<organism evidence="1">
    <name type="scientific">Oryza meridionalis</name>
    <dbReference type="NCBI Taxonomy" id="40149"/>
    <lineage>
        <taxon>Eukaryota</taxon>
        <taxon>Viridiplantae</taxon>
        <taxon>Streptophyta</taxon>
        <taxon>Embryophyta</taxon>
        <taxon>Tracheophyta</taxon>
        <taxon>Spermatophyta</taxon>
        <taxon>Magnoliopsida</taxon>
        <taxon>Liliopsida</taxon>
        <taxon>Poales</taxon>
        <taxon>Poaceae</taxon>
        <taxon>BOP clade</taxon>
        <taxon>Oryzoideae</taxon>
        <taxon>Oryzeae</taxon>
        <taxon>Oryzinae</taxon>
        <taxon>Oryza</taxon>
    </lineage>
</organism>
<evidence type="ECO:0000313" key="2">
    <source>
        <dbReference type="Proteomes" id="UP000008021"/>
    </source>
</evidence>
<sequence>MRYLGFPILLNKDWKKAEETIEKKKLVAGKEIFSQLEGGETGRLGILDLEIMNIALLGKWLWNLENSEGLWQQMYQTKVFIQKHFGCCKNKIWGLPFLSRGDGEFGGKTKKVAMGSTTAKTSGK</sequence>
<accession>A0A0E0ES12</accession>
<keyword evidence="2" id="KW-1185">Reference proteome</keyword>
<evidence type="ECO:0000313" key="1">
    <source>
        <dbReference type="EnsemblPlants" id="OMERI09G07610.1"/>
    </source>
</evidence>
<reference evidence="1" key="2">
    <citation type="submission" date="2018-05" db="EMBL/GenBank/DDBJ databases">
        <title>OmerRS3 (Oryza meridionalis Reference Sequence Version 3).</title>
        <authorList>
            <person name="Zhang J."/>
            <person name="Kudrna D."/>
            <person name="Lee S."/>
            <person name="Talag J."/>
            <person name="Welchert J."/>
            <person name="Wing R.A."/>
        </authorList>
    </citation>
    <scope>NUCLEOTIDE SEQUENCE [LARGE SCALE GENOMIC DNA]</scope>
    <source>
        <strain evidence="1">cv. OR44</strain>
    </source>
</reference>
<dbReference type="EnsemblPlants" id="OMERI09G07610.1">
    <property type="protein sequence ID" value="OMERI09G07610.1"/>
    <property type="gene ID" value="OMERI09G07610"/>
</dbReference>
<protein>
    <submittedName>
        <fullName evidence="1">Uncharacterized protein</fullName>
    </submittedName>
</protein>
<dbReference type="HOGENOM" id="CLU_2007602_0_0_1"/>
<dbReference type="Gramene" id="OMERI09G07610.1">
    <property type="protein sequence ID" value="OMERI09G07610.1"/>
    <property type="gene ID" value="OMERI09G07610"/>
</dbReference>
<proteinExistence type="predicted"/>
<dbReference type="AlphaFoldDB" id="A0A0E0ES12"/>
<reference evidence="1" key="1">
    <citation type="submission" date="2015-04" db="UniProtKB">
        <authorList>
            <consortium name="EnsemblPlants"/>
        </authorList>
    </citation>
    <scope>IDENTIFICATION</scope>
</reference>
<name>A0A0E0ES12_9ORYZ</name>
<dbReference type="Proteomes" id="UP000008021">
    <property type="component" value="Chromosome 9"/>
</dbReference>